<evidence type="ECO:0000313" key="1">
    <source>
        <dbReference type="EMBL" id="KAL1242358.1"/>
    </source>
</evidence>
<accession>A0ABR3KSJ4</accession>
<organism evidence="1 2">
    <name type="scientific">Trichinella spiralis</name>
    <name type="common">Trichina worm</name>
    <dbReference type="NCBI Taxonomy" id="6334"/>
    <lineage>
        <taxon>Eukaryota</taxon>
        <taxon>Metazoa</taxon>
        <taxon>Ecdysozoa</taxon>
        <taxon>Nematoda</taxon>
        <taxon>Enoplea</taxon>
        <taxon>Dorylaimia</taxon>
        <taxon>Trichinellida</taxon>
        <taxon>Trichinellidae</taxon>
        <taxon>Trichinella</taxon>
    </lineage>
</organism>
<keyword evidence="2" id="KW-1185">Reference proteome</keyword>
<dbReference type="Proteomes" id="UP001558632">
    <property type="component" value="Unassembled WGS sequence"/>
</dbReference>
<sequence>MASLLDFYSWNVHSLRLYRHKCAPLNPVRWKECWLLLQNDGTVLWYNDKQFSAVKGQVNLRSAELHFGQRALNEPGLHPPRAFTGHQDQFCYFALVDNGPGGAVGRRMEQWFVAKHRLDLVAFMCAIARIFKVGTEFHVFVDSSFISSTTCASDRFNNSTSCCFSGPSSDDDPLVVPCKLDSGDMYNQLKSIVERKAEQQQIPNEPPTEEHVSKANCSVGFDIAVAPLLNNQPAVTCEEDVIDLKF</sequence>
<dbReference type="EMBL" id="JBEUSY010000209">
    <property type="protein sequence ID" value="KAL1242358.1"/>
    <property type="molecule type" value="Genomic_DNA"/>
</dbReference>
<gene>
    <name evidence="1" type="ORF">TSPI_00837</name>
</gene>
<evidence type="ECO:0000313" key="2">
    <source>
        <dbReference type="Proteomes" id="UP001558632"/>
    </source>
</evidence>
<protein>
    <submittedName>
        <fullName evidence="1">Membrane-associated,Phospholipase B1</fullName>
    </submittedName>
</protein>
<name>A0ABR3KSJ4_TRISP</name>
<proteinExistence type="predicted"/>
<comment type="caution">
    <text evidence="1">The sequence shown here is derived from an EMBL/GenBank/DDBJ whole genome shotgun (WGS) entry which is preliminary data.</text>
</comment>
<reference evidence="1 2" key="1">
    <citation type="submission" date="2024-07" db="EMBL/GenBank/DDBJ databases">
        <title>Enhanced genomic and transcriptomic resources for Trichinella pseudospiralis and T. spiralis underpin the discovery of pronounced molecular differences between stages and species.</title>
        <authorList>
            <person name="Pasi K.K."/>
            <person name="La Rosa G."/>
            <person name="Gomez-Morales M.A."/>
            <person name="Tosini F."/>
            <person name="Sumanam S."/>
            <person name="Young N.D."/>
            <person name="Chang B.C."/>
            <person name="Robin G.B."/>
        </authorList>
    </citation>
    <scope>NUCLEOTIDE SEQUENCE [LARGE SCALE GENOMIC DNA]</scope>
    <source>
        <strain evidence="1">ISS534</strain>
    </source>
</reference>